<evidence type="ECO:0000256" key="1">
    <source>
        <dbReference type="ARBA" id="ARBA00001478"/>
    </source>
</evidence>
<dbReference type="AlphaFoldDB" id="A0A445G0E7"/>
<dbReference type="Proteomes" id="UP000289340">
    <property type="component" value="Chromosome 17"/>
</dbReference>
<accession>A0A445G0E7</accession>
<sequence length="81" mass="9444">MSLQYTLWDRAQAQGLEPNGFSFDGAAALGVDYALNRAILAWYENRHWFNTLCKTVMEQDWSWNRPALEYLELYHAARESA</sequence>
<evidence type="ECO:0000256" key="2">
    <source>
        <dbReference type="ARBA" id="ARBA00012588"/>
    </source>
</evidence>
<comment type="catalytic activity">
    <reaction evidence="1">
        <text>[(1-&gt;4)-alpha-D-glucosyl](n) + ADP-alpha-D-glucose = [(1-&gt;4)-alpha-D-glucosyl](n+1) + ADP + H(+)</text>
        <dbReference type="Rhea" id="RHEA:18189"/>
        <dbReference type="Rhea" id="RHEA-COMP:9584"/>
        <dbReference type="Rhea" id="RHEA-COMP:9587"/>
        <dbReference type="ChEBI" id="CHEBI:15378"/>
        <dbReference type="ChEBI" id="CHEBI:15444"/>
        <dbReference type="ChEBI" id="CHEBI:57498"/>
        <dbReference type="ChEBI" id="CHEBI:456216"/>
        <dbReference type="EC" id="2.4.1.21"/>
    </reaction>
</comment>
<organism evidence="3 4">
    <name type="scientific">Glycine soja</name>
    <name type="common">Wild soybean</name>
    <dbReference type="NCBI Taxonomy" id="3848"/>
    <lineage>
        <taxon>Eukaryota</taxon>
        <taxon>Viridiplantae</taxon>
        <taxon>Streptophyta</taxon>
        <taxon>Embryophyta</taxon>
        <taxon>Tracheophyta</taxon>
        <taxon>Spermatophyta</taxon>
        <taxon>Magnoliopsida</taxon>
        <taxon>eudicotyledons</taxon>
        <taxon>Gunneridae</taxon>
        <taxon>Pentapetalae</taxon>
        <taxon>rosids</taxon>
        <taxon>fabids</taxon>
        <taxon>Fabales</taxon>
        <taxon>Fabaceae</taxon>
        <taxon>Papilionoideae</taxon>
        <taxon>50 kb inversion clade</taxon>
        <taxon>NPAAA clade</taxon>
        <taxon>indigoferoid/millettioid clade</taxon>
        <taxon>Phaseoleae</taxon>
        <taxon>Glycine</taxon>
        <taxon>Glycine subgen. Soja</taxon>
    </lineage>
</organism>
<protein>
    <recommendedName>
        <fullName evidence="2">starch synthase</fullName>
        <ecNumber evidence="2">2.4.1.21</ecNumber>
    </recommendedName>
</protein>
<dbReference type="EMBL" id="QZWG01000017">
    <property type="protein sequence ID" value="RZB54670.1"/>
    <property type="molecule type" value="Genomic_DNA"/>
</dbReference>
<dbReference type="EC" id="2.4.1.21" evidence="2"/>
<evidence type="ECO:0000313" key="3">
    <source>
        <dbReference type="EMBL" id="RZB54670.1"/>
    </source>
</evidence>
<dbReference type="GO" id="GO:0009011">
    <property type="term" value="F:alpha-1,4-glucan glucosyltransferase (ADP-glucose donor) activity"/>
    <property type="evidence" value="ECO:0007669"/>
    <property type="project" value="UniProtKB-EC"/>
</dbReference>
<dbReference type="Gene3D" id="3.40.50.2000">
    <property type="entry name" value="Glycogen Phosphorylase B"/>
    <property type="match status" value="2"/>
</dbReference>
<evidence type="ECO:0000313" key="4">
    <source>
        <dbReference type="Proteomes" id="UP000289340"/>
    </source>
</evidence>
<gene>
    <name evidence="3" type="ORF">D0Y65_044560</name>
</gene>
<dbReference type="SUPFAM" id="SSF53756">
    <property type="entry name" value="UDP-Glycosyltransferase/glycogen phosphorylase"/>
    <property type="match status" value="1"/>
</dbReference>
<keyword evidence="4" id="KW-1185">Reference proteome</keyword>
<dbReference type="PANTHER" id="PTHR46083">
    <property type="match status" value="1"/>
</dbReference>
<proteinExistence type="predicted"/>
<reference evidence="3 4" key="1">
    <citation type="submission" date="2018-09" db="EMBL/GenBank/DDBJ databases">
        <title>A high-quality reference genome of wild soybean provides a powerful tool to mine soybean genomes.</title>
        <authorList>
            <person name="Xie M."/>
            <person name="Chung C.Y.L."/>
            <person name="Li M.-W."/>
            <person name="Wong F.-L."/>
            <person name="Chan T.-F."/>
            <person name="Lam H.-M."/>
        </authorList>
    </citation>
    <scope>NUCLEOTIDE SEQUENCE [LARGE SCALE GENOMIC DNA]</scope>
    <source>
        <strain evidence="4">cv. W05</strain>
        <tissue evidence="3">Hypocotyl of etiolated seedlings</tissue>
    </source>
</reference>
<name>A0A445G0E7_GLYSO</name>
<dbReference type="PANTHER" id="PTHR46083:SF5">
    <property type="entry name" value="STARCH SYNTHASE 3, CHLOROPLASTIC_AMYLOPLASTIC"/>
    <property type="match status" value="1"/>
</dbReference>
<comment type="caution">
    <text evidence="3">The sequence shown here is derived from an EMBL/GenBank/DDBJ whole genome shotgun (WGS) entry which is preliminary data.</text>
</comment>